<dbReference type="OrthoDB" id="10498460at2759"/>
<comment type="caution">
    <text evidence="1">The sequence shown here is derived from an EMBL/GenBank/DDBJ whole genome shotgun (WGS) entry which is preliminary data.</text>
</comment>
<proteinExistence type="predicted"/>
<gene>
    <name evidence="1" type="ORF">HPB48_010991</name>
</gene>
<evidence type="ECO:0000313" key="1">
    <source>
        <dbReference type="EMBL" id="KAH9367133.1"/>
    </source>
</evidence>
<dbReference type="EMBL" id="JABSTR010000004">
    <property type="protein sequence ID" value="KAH9367133.1"/>
    <property type="molecule type" value="Genomic_DNA"/>
</dbReference>
<dbReference type="VEuPathDB" id="VectorBase:HLOH_059451"/>
<organism evidence="1 2">
    <name type="scientific">Haemaphysalis longicornis</name>
    <name type="common">Bush tick</name>
    <dbReference type="NCBI Taxonomy" id="44386"/>
    <lineage>
        <taxon>Eukaryota</taxon>
        <taxon>Metazoa</taxon>
        <taxon>Ecdysozoa</taxon>
        <taxon>Arthropoda</taxon>
        <taxon>Chelicerata</taxon>
        <taxon>Arachnida</taxon>
        <taxon>Acari</taxon>
        <taxon>Parasitiformes</taxon>
        <taxon>Ixodida</taxon>
        <taxon>Ixodoidea</taxon>
        <taxon>Ixodidae</taxon>
        <taxon>Haemaphysalinae</taxon>
        <taxon>Haemaphysalis</taxon>
    </lineage>
</organism>
<sequence length="149" mass="15925">MKKGQEKVAACPGKVTCIGQVDLPASVEGILSSGPKFCTEPAETPVGILTIVRRVADRVDADNKERCIAEGVDCLSSREGSVRVPNSVKRTTEFLRSNNLSLLVADKEGGFAVMPKTVYESKAAEAVAKNFVKFHSVASKIEEESLSVV</sequence>
<keyword evidence="2" id="KW-1185">Reference proteome</keyword>
<protein>
    <submittedName>
        <fullName evidence="1">Uncharacterized protein</fullName>
    </submittedName>
</protein>
<dbReference type="OMA" id="KFCTEPA"/>
<reference evidence="1 2" key="1">
    <citation type="journal article" date="2020" name="Cell">
        <title>Large-Scale Comparative Analyses of Tick Genomes Elucidate Their Genetic Diversity and Vector Capacities.</title>
        <authorList>
            <consortium name="Tick Genome and Microbiome Consortium (TIGMIC)"/>
            <person name="Jia N."/>
            <person name="Wang J."/>
            <person name="Shi W."/>
            <person name="Du L."/>
            <person name="Sun Y."/>
            <person name="Zhan W."/>
            <person name="Jiang J.F."/>
            <person name="Wang Q."/>
            <person name="Zhang B."/>
            <person name="Ji P."/>
            <person name="Bell-Sakyi L."/>
            <person name="Cui X.M."/>
            <person name="Yuan T.T."/>
            <person name="Jiang B.G."/>
            <person name="Yang W.F."/>
            <person name="Lam T.T."/>
            <person name="Chang Q.C."/>
            <person name="Ding S.J."/>
            <person name="Wang X.J."/>
            <person name="Zhu J.G."/>
            <person name="Ruan X.D."/>
            <person name="Zhao L."/>
            <person name="Wei J.T."/>
            <person name="Ye R.Z."/>
            <person name="Que T.C."/>
            <person name="Du C.H."/>
            <person name="Zhou Y.H."/>
            <person name="Cheng J.X."/>
            <person name="Dai P.F."/>
            <person name="Guo W.B."/>
            <person name="Han X.H."/>
            <person name="Huang E.J."/>
            <person name="Li L.F."/>
            <person name="Wei W."/>
            <person name="Gao Y.C."/>
            <person name="Liu J.Z."/>
            <person name="Shao H.Z."/>
            <person name="Wang X."/>
            <person name="Wang C.C."/>
            <person name="Yang T.C."/>
            <person name="Huo Q.B."/>
            <person name="Li W."/>
            <person name="Chen H.Y."/>
            <person name="Chen S.E."/>
            <person name="Zhou L.G."/>
            <person name="Ni X.B."/>
            <person name="Tian J.H."/>
            <person name="Sheng Y."/>
            <person name="Liu T."/>
            <person name="Pan Y.S."/>
            <person name="Xia L.Y."/>
            <person name="Li J."/>
            <person name="Zhao F."/>
            <person name="Cao W.C."/>
        </authorList>
    </citation>
    <scope>NUCLEOTIDE SEQUENCE [LARGE SCALE GENOMIC DNA]</scope>
    <source>
        <strain evidence="1">HaeL-2018</strain>
    </source>
</reference>
<evidence type="ECO:0000313" key="2">
    <source>
        <dbReference type="Proteomes" id="UP000821853"/>
    </source>
</evidence>
<accession>A0A9J6FVF7</accession>
<dbReference type="AlphaFoldDB" id="A0A9J6FVF7"/>
<dbReference type="Proteomes" id="UP000821853">
    <property type="component" value="Chromosome 2"/>
</dbReference>
<name>A0A9J6FVF7_HAELO</name>